<name>A0A8X6FF91_TRICU</name>
<feature type="non-terminal residue" evidence="2">
    <location>
        <position position="108"/>
    </location>
</feature>
<sequence length="108" mass="12334">MIKRESNLQKPSKQSFLTGSPRLSNKKSHSSMETVLFGPQVGRSVPSTARLYRAHLIHWELCYILLSAHNCLCRKLLEYMTLLPPWQQSKLDSVENSSSLENLSDFAK</sequence>
<feature type="region of interest" description="Disordered" evidence="1">
    <location>
        <begin position="1"/>
        <end position="31"/>
    </location>
</feature>
<evidence type="ECO:0000256" key="1">
    <source>
        <dbReference type="SAM" id="MobiDB-lite"/>
    </source>
</evidence>
<feature type="compositionally biased region" description="Polar residues" evidence="1">
    <location>
        <begin position="8"/>
        <end position="23"/>
    </location>
</feature>
<dbReference type="AlphaFoldDB" id="A0A8X6FF91"/>
<dbReference type="EMBL" id="BMAO01031905">
    <property type="protein sequence ID" value="GFQ78502.1"/>
    <property type="molecule type" value="Genomic_DNA"/>
</dbReference>
<proteinExistence type="predicted"/>
<dbReference type="Proteomes" id="UP000887116">
    <property type="component" value="Unassembled WGS sequence"/>
</dbReference>
<organism evidence="2 3">
    <name type="scientific">Trichonephila clavata</name>
    <name type="common">Joro spider</name>
    <name type="synonym">Nephila clavata</name>
    <dbReference type="NCBI Taxonomy" id="2740835"/>
    <lineage>
        <taxon>Eukaryota</taxon>
        <taxon>Metazoa</taxon>
        <taxon>Ecdysozoa</taxon>
        <taxon>Arthropoda</taxon>
        <taxon>Chelicerata</taxon>
        <taxon>Arachnida</taxon>
        <taxon>Araneae</taxon>
        <taxon>Araneomorphae</taxon>
        <taxon>Entelegynae</taxon>
        <taxon>Araneoidea</taxon>
        <taxon>Nephilidae</taxon>
        <taxon>Trichonephila</taxon>
    </lineage>
</organism>
<keyword evidence="3" id="KW-1185">Reference proteome</keyword>
<evidence type="ECO:0000313" key="2">
    <source>
        <dbReference type="EMBL" id="GFQ78502.1"/>
    </source>
</evidence>
<gene>
    <name evidence="2" type="primary">Fam135a</name>
    <name evidence="2" type="ORF">TNCT_362301</name>
</gene>
<reference evidence="2" key="1">
    <citation type="submission" date="2020-07" db="EMBL/GenBank/DDBJ databases">
        <title>Multicomponent nature underlies the extraordinary mechanical properties of spider dragline silk.</title>
        <authorList>
            <person name="Kono N."/>
            <person name="Nakamura H."/>
            <person name="Mori M."/>
            <person name="Yoshida Y."/>
            <person name="Ohtoshi R."/>
            <person name="Malay A.D."/>
            <person name="Moran D.A.P."/>
            <person name="Tomita M."/>
            <person name="Numata K."/>
            <person name="Arakawa K."/>
        </authorList>
    </citation>
    <scope>NUCLEOTIDE SEQUENCE</scope>
</reference>
<protein>
    <submittedName>
        <fullName evidence="2">Protein FAM135A</fullName>
    </submittedName>
</protein>
<comment type="caution">
    <text evidence="2">The sequence shown here is derived from an EMBL/GenBank/DDBJ whole genome shotgun (WGS) entry which is preliminary data.</text>
</comment>
<evidence type="ECO:0000313" key="3">
    <source>
        <dbReference type="Proteomes" id="UP000887116"/>
    </source>
</evidence>
<accession>A0A8X6FF91</accession>